<proteinExistence type="predicted"/>
<dbReference type="EMBL" id="JAINUF010000005">
    <property type="protein sequence ID" value="KAJ8359470.1"/>
    <property type="molecule type" value="Genomic_DNA"/>
</dbReference>
<dbReference type="OrthoDB" id="8186171at2759"/>
<dbReference type="AlphaFoldDB" id="A0A9Q1FIB2"/>
<evidence type="ECO:0000313" key="3">
    <source>
        <dbReference type="EMBL" id="KAJ8359470.1"/>
    </source>
</evidence>
<gene>
    <name evidence="3" type="ORF">SKAU_G00159950</name>
</gene>
<name>A0A9Q1FIB2_SYNKA</name>
<reference evidence="3" key="1">
    <citation type="journal article" date="2023" name="Science">
        <title>Genome structures resolve the early diversification of teleost fishes.</title>
        <authorList>
            <person name="Parey E."/>
            <person name="Louis A."/>
            <person name="Montfort J."/>
            <person name="Bouchez O."/>
            <person name="Roques C."/>
            <person name="Iampietro C."/>
            <person name="Lluch J."/>
            <person name="Castinel A."/>
            <person name="Donnadieu C."/>
            <person name="Desvignes T."/>
            <person name="Floi Bucao C."/>
            <person name="Jouanno E."/>
            <person name="Wen M."/>
            <person name="Mejri S."/>
            <person name="Dirks R."/>
            <person name="Jansen H."/>
            <person name="Henkel C."/>
            <person name="Chen W.J."/>
            <person name="Zahm M."/>
            <person name="Cabau C."/>
            <person name="Klopp C."/>
            <person name="Thompson A.W."/>
            <person name="Robinson-Rechavi M."/>
            <person name="Braasch I."/>
            <person name="Lecointre G."/>
            <person name="Bobe J."/>
            <person name="Postlethwait J.H."/>
            <person name="Berthelot C."/>
            <person name="Roest Crollius H."/>
            <person name="Guiguen Y."/>
        </authorList>
    </citation>
    <scope>NUCLEOTIDE SEQUENCE</scope>
    <source>
        <strain evidence="3">WJC10195</strain>
    </source>
</reference>
<organism evidence="3 4">
    <name type="scientific">Synaphobranchus kaupii</name>
    <name type="common">Kaup's arrowtooth eel</name>
    <dbReference type="NCBI Taxonomy" id="118154"/>
    <lineage>
        <taxon>Eukaryota</taxon>
        <taxon>Metazoa</taxon>
        <taxon>Chordata</taxon>
        <taxon>Craniata</taxon>
        <taxon>Vertebrata</taxon>
        <taxon>Euteleostomi</taxon>
        <taxon>Actinopterygii</taxon>
        <taxon>Neopterygii</taxon>
        <taxon>Teleostei</taxon>
        <taxon>Anguilliformes</taxon>
        <taxon>Synaphobranchidae</taxon>
        <taxon>Synaphobranchus</taxon>
    </lineage>
</organism>
<feature type="coiled-coil region" evidence="1">
    <location>
        <begin position="5"/>
        <end position="32"/>
    </location>
</feature>
<keyword evidence="4" id="KW-1185">Reference proteome</keyword>
<evidence type="ECO:0000256" key="1">
    <source>
        <dbReference type="SAM" id="Coils"/>
    </source>
</evidence>
<comment type="caution">
    <text evidence="3">The sequence shown here is derived from an EMBL/GenBank/DDBJ whole genome shotgun (WGS) entry which is preliminary data.</text>
</comment>
<sequence>MRKEIKELQSEVEEWKEEYRFERRQMIKAVKELREWKGMNNLIVQLKGTVGELQSLLRKGATAGREIRQDMEDVSEDASEMVTLSGGLRLKKALLSRINSSSYQRYTAELLAIVFGRDMLASHSLNGRKASNKGDNVVKDILPAETVGQLIGRAVLPKSRAAPLARPRSSPSLTGRDNGGFSARRKAEHSHDQLSLIGADSADVDLRCYSGYLCSRSS</sequence>
<protein>
    <submittedName>
        <fullName evidence="3">Uncharacterized protein</fullName>
    </submittedName>
</protein>
<keyword evidence="1" id="KW-0175">Coiled coil</keyword>
<dbReference type="Proteomes" id="UP001152622">
    <property type="component" value="Chromosome 5"/>
</dbReference>
<evidence type="ECO:0000256" key="2">
    <source>
        <dbReference type="SAM" id="MobiDB-lite"/>
    </source>
</evidence>
<dbReference type="Gene3D" id="1.10.10.2590">
    <property type="entry name" value="BEN domain"/>
    <property type="match status" value="1"/>
</dbReference>
<feature type="region of interest" description="Disordered" evidence="2">
    <location>
        <begin position="161"/>
        <end position="187"/>
    </location>
</feature>
<evidence type="ECO:0000313" key="4">
    <source>
        <dbReference type="Proteomes" id="UP001152622"/>
    </source>
</evidence>
<accession>A0A9Q1FIB2</accession>